<dbReference type="Proteomes" id="UP000202440">
    <property type="component" value="Chromosome"/>
</dbReference>
<protein>
    <submittedName>
        <fullName evidence="2">Uncharacterized protein</fullName>
    </submittedName>
</protein>
<keyword evidence="1" id="KW-1133">Transmembrane helix</keyword>
<keyword evidence="1" id="KW-0812">Transmembrane</keyword>
<gene>
    <name evidence="2" type="ORF">CHH28_05215</name>
</gene>
<accession>A0A222FH79</accession>
<keyword evidence="3" id="KW-1185">Reference proteome</keyword>
<keyword evidence="1" id="KW-0472">Membrane</keyword>
<dbReference type="EMBL" id="CP022530">
    <property type="protein sequence ID" value="ASP38119.1"/>
    <property type="molecule type" value="Genomic_DNA"/>
</dbReference>
<sequence length="252" mass="29081">MRFSRPTLTVIMLSSMLLIVIINLRHQHQQDMPLEPMSLAPLAQQVWDTWRTQEGVQIWHAMQAGQTGQLTLLFDDGSTGQQPLSSDDWAQQLRALPPASQARSATMLLHGPWTQQEAQAMAAYIVQHQRLTALTHRSSELLICIAEQLPGALWIAEQQGRDWHQLAELQPLTEPSWPDRNQWQSWRQQQAQRLRQAWLSTAGQIDIRRHLAYHRWSEDVYRQLYQSLADSQRTAPQQAQQCLLSTLSNTRE</sequence>
<proteinExistence type="predicted"/>
<evidence type="ECO:0000256" key="1">
    <source>
        <dbReference type="SAM" id="Phobius"/>
    </source>
</evidence>
<evidence type="ECO:0000313" key="3">
    <source>
        <dbReference type="Proteomes" id="UP000202440"/>
    </source>
</evidence>
<feature type="transmembrane region" description="Helical" evidence="1">
    <location>
        <begin position="6"/>
        <end position="24"/>
    </location>
</feature>
<organism evidence="2 3">
    <name type="scientific">Bacterioplanes sanyensis</name>
    <dbReference type="NCBI Taxonomy" id="1249553"/>
    <lineage>
        <taxon>Bacteria</taxon>
        <taxon>Pseudomonadati</taxon>
        <taxon>Pseudomonadota</taxon>
        <taxon>Gammaproteobacteria</taxon>
        <taxon>Oceanospirillales</taxon>
        <taxon>Oceanospirillaceae</taxon>
        <taxon>Bacterioplanes</taxon>
    </lineage>
</organism>
<name>A0A222FH79_9GAMM</name>
<reference evidence="2 3" key="1">
    <citation type="submission" date="2017-07" db="EMBL/GenBank/DDBJ databases">
        <title>Annotated genome sequence of Bacterioplanes sanyensis isolated from Red Sea.</title>
        <authorList>
            <person name="Rehman Z.U."/>
        </authorList>
    </citation>
    <scope>NUCLEOTIDE SEQUENCE [LARGE SCALE GENOMIC DNA]</scope>
    <source>
        <strain evidence="2 3">NV9</strain>
    </source>
</reference>
<dbReference type="KEGG" id="bsan:CHH28_05215"/>
<dbReference type="RefSeq" id="WP_094059318.1">
    <property type="nucleotide sequence ID" value="NZ_CP022530.1"/>
</dbReference>
<dbReference type="AlphaFoldDB" id="A0A222FH79"/>
<evidence type="ECO:0000313" key="2">
    <source>
        <dbReference type="EMBL" id="ASP38119.1"/>
    </source>
</evidence>